<organism evidence="1 2">
    <name type="scientific">Tuber aestivum</name>
    <name type="common">summer truffle</name>
    <dbReference type="NCBI Taxonomy" id="59557"/>
    <lineage>
        <taxon>Eukaryota</taxon>
        <taxon>Fungi</taxon>
        <taxon>Dikarya</taxon>
        <taxon>Ascomycota</taxon>
        <taxon>Pezizomycotina</taxon>
        <taxon>Pezizomycetes</taxon>
        <taxon>Pezizales</taxon>
        <taxon>Tuberaceae</taxon>
        <taxon>Tuber</taxon>
    </lineage>
</organism>
<sequence>MENLYHETWGSQAPVFKDFSVRVPQPRYRLPLGYKMSLLRSEIKGLSQGSFATQMVEQAFKKLELGSPLPSGHRQLLVREEYRRTELLLQEAEQMKWSPVTGTRDFYGGLDFAVSGQPGSEERKRLLWILTDEALTNPPWNLGIHSWFVVLAAAPVLVNTSEQWANYRNISIQYMSNWTWGEIVAAFSLRLAGPPTSEEMERLFSTFACLCPVARTCLDSVPATNDVGYDLALKSYLKQLDLEIRAFTMHRAYLDVGKRVYRESTHRIAIIDPTTEALSYTTRIATR</sequence>
<gene>
    <name evidence="1" type="ORF">GSTUAT00006883001</name>
</gene>
<evidence type="ECO:0000313" key="1">
    <source>
        <dbReference type="EMBL" id="CUS09003.1"/>
    </source>
</evidence>
<dbReference type="AlphaFoldDB" id="A0A292PRA8"/>
<evidence type="ECO:0000313" key="2">
    <source>
        <dbReference type="Proteomes" id="UP001412239"/>
    </source>
</evidence>
<dbReference type="Proteomes" id="UP001412239">
    <property type="component" value="Unassembled WGS sequence"/>
</dbReference>
<proteinExistence type="predicted"/>
<reference evidence="1" key="1">
    <citation type="submission" date="2015-10" db="EMBL/GenBank/DDBJ databases">
        <authorList>
            <person name="Regsiter A."/>
            <person name="william w."/>
        </authorList>
    </citation>
    <scope>NUCLEOTIDE SEQUENCE</scope>
    <source>
        <strain evidence="1">Montdore</strain>
    </source>
</reference>
<name>A0A292PRA8_9PEZI</name>
<keyword evidence="2" id="KW-1185">Reference proteome</keyword>
<accession>A0A292PRA8</accession>
<dbReference type="EMBL" id="LN891101">
    <property type="protein sequence ID" value="CUS09003.1"/>
    <property type="molecule type" value="Genomic_DNA"/>
</dbReference>
<protein>
    <submittedName>
        <fullName evidence="1">Uncharacterized protein</fullName>
    </submittedName>
</protein>